<dbReference type="Proteomes" id="UP000887579">
    <property type="component" value="Unplaced"/>
</dbReference>
<evidence type="ECO:0000313" key="2">
    <source>
        <dbReference type="WBParaSite" id="ES5_v2.g383.t1"/>
    </source>
</evidence>
<evidence type="ECO:0000313" key="1">
    <source>
        <dbReference type="Proteomes" id="UP000887579"/>
    </source>
</evidence>
<name>A0AC34GN78_9BILA</name>
<organism evidence="1 2">
    <name type="scientific">Panagrolaimus sp. ES5</name>
    <dbReference type="NCBI Taxonomy" id="591445"/>
    <lineage>
        <taxon>Eukaryota</taxon>
        <taxon>Metazoa</taxon>
        <taxon>Ecdysozoa</taxon>
        <taxon>Nematoda</taxon>
        <taxon>Chromadorea</taxon>
        <taxon>Rhabditida</taxon>
        <taxon>Tylenchina</taxon>
        <taxon>Panagrolaimomorpha</taxon>
        <taxon>Panagrolaimoidea</taxon>
        <taxon>Panagrolaimidae</taxon>
        <taxon>Panagrolaimus</taxon>
    </lineage>
</organism>
<reference evidence="2" key="1">
    <citation type="submission" date="2022-11" db="UniProtKB">
        <authorList>
            <consortium name="WormBaseParasite"/>
        </authorList>
    </citation>
    <scope>IDENTIFICATION</scope>
</reference>
<sequence length="155" mass="16569">MSSQHSDFQASESSFHQQQSSDGDQSINVKNLAKKFDNTNLQGENQLQSFQTSSNSTLSTTSNSTATPIGVSQSARLIEAGAKLQQEAAAIKREVPFNVHQQGEVRQTTCVSAAGIEAVAHAREVSTFREIQPPQTTTSGIVGGTTSNQFQGQIL</sequence>
<protein>
    <submittedName>
        <fullName evidence="2">Uncharacterized protein</fullName>
    </submittedName>
</protein>
<proteinExistence type="predicted"/>
<dbReference type="WBParaSite" id="ES5_v2.g383.t1">
    <property type="protein sequence ID" value="ES5_v2.g383.t1"/>
    <property type="gene ID" value="ES5_v2.g383"/>
</dbReference>
<accession>A0AC34GN78</accession>